<organism evidence="2 3">
    <name type="scientific">Geomonas terrae</name>
    <dbReference type="NCBI Taxonomy" id="2562681"/>
    <lineage>
        <taxon>Bacteria</taxon>
        <taxon>Pseudomonadati</taxon>
        <taxon>Thermodesulfobacteriota</taxon>
        <taxon>Desulfuromonadia</taxon>
        <taxon>Geobacterales</taxon>
        <taxon>Geobacteraceae</taxon>
        <taxon>Geomonas</taxon>
    </lineage>
</organism>
<feature type="transmembrane region" description="Helical" evidence="1">
    <location>
        <begin position="108"/>
        <end position="125"/>
    </location>
</feature>
<sequence>MEAAGKDKMATGSAARDAKSVLRQGLVDDMARLRRFSNRGLFALSLFIVASTVAWRGFTFLPTPQQLVAAMGTPPTPFMISMVLVLYTFSAIILSLSRMMAGVYHKSSFCHVGYALGFYLFYYVADALADNYWAVFGAGFTVLCLESYRIWTFCSDQLGRKQEQLDFLERNGRMPPEEEDSLYS</sequence>
<feature type="transmembrane region" description="Helical" evidence="1">
    <location>
        <begin position="131"/>
        <end position="151"/>
    </location>
</feature>
<keyword evidence="1" id="KW-1133">Transmembrane helix</keyword>
<keyword evidence="1" id="KW-0472">Membrane</keyword>
<feature type="transmembrane region" description="Helical" evidence="1">
    <location>
        <begin position="78"/>
        <end position="96"/>
    </location>
</feature>
<proteinExistence type="predicted"/>
<keyword evidence="1" id="KW-0812">Transmembrane</keyword>
<accession>A0A4S1CPJ6</accession>
<name>A0A4S1CPJ6_9BACT</name>
<comment type="caution">
    <text evidence="2">The sequence shown here is derived from an EMBL/GenBank/DDBJ whole genome shotgun (WGS) entry which is preliminary data.</text>
</comment>
<dbReference type="Proteomes" id="UP000306416">
    <property type="component" value="Unassembled WGS sequence"/>
</dbReference>
<gene>
    <name evidence="2" type="ORF">E4633_00610</name>
</gene>
<evidence type="ECO:0000256" key="1">
    <source>
        <dbReference type="SAM" id="Phobius"/>
    </source>
</evidence>
<protein>
    <submittedName>
        <fullName evidence="2">Menaquinol oxidoreductase</fullName>
    </submittedName>
</protein>
<evidence type="ECO:0000313" key="3">
    <source>
        <dbReference type="Proteomes" id="UP000306416"/>
    </source>
</evidence>
<feature type="transmembrane region" description="Helical" evidence="1">
    <location>
        <begin position="40"/>
        <end position="58"/>
    </location>
</feature>
<dbReference type="EMBL" id="SRSC01000001">
    <property type="protein sequence ID" value="TGU75246.1"/>
    <property type="molecule type" value="Genomic_DNA"/>
</dbReference>
<dbReference type="AlphaFoldDB" id="A0A4S1CPJ6"/>
<keyword evidence="3" id="KW-1185">Reference proteome</keyword>
<evidence type="ECO:0000313" key="2">
    <source>
        <dbReference type="EMBL" id="TGU75246.1"/>
    </source>
</evidence>
<reference evidence="2 3" key="1">
    <citation type="submission" date="2019-04" db="EMBL/GenBank/DDBJ databases">
        <title>Geobacter oryzae sp. nov., ferric-reducing bacteria isolated from paddy soil.</title>
        <authorList>
            <person name="Xu Z."/>
            <person name="Masuda Y."/>
            <person name="Itoh H."/>
            <person name="Senoo K."/>
        </authorList>
    </citation>
    <scope>NUCLEOTIDE SEQUENCE [LARGE SCALE GENOMIC DNA]</scope>
    <source>
        <strain evidence="2 3">Red111</strain>
    </source>
</reference>